<feature type="region of interest" description="Disordered" evidence="1">
    <location>
        <begin position="48"/>
        <end position="147"/>
    </location>
</feature>
<name>A0ABR0KHF9_9EURO</name>
<dbReference type="PANTHER" id="PTHR42095">
    <property type="entry name" value="YALI0C12166P"/>
    <property type="match status" value="1"/>
</dbReference>
<organism evidence="2 3">
    <name type="scientific">Lithohypha guttulata</name>
    <dbReference type="NCBI Taxonomy" id="1690604"/>
    <lineage>
        <taxon>Eukaryota</taxon>
        <taxon>Fungi</taxon>
        <taxon>Dikarya</taxon>
        <taxon>Ascomycota</taxon>
        <taxon>Pezizomycotina</taxon>
        <taxon>Eurotiomycetes</taxon>
        <taxon>Chaetothyriomycetidae</taxon>
        <taxon>Chaetothyriales</taxon>
        <taxon>Trichomeriaceae</taxon>
        <taxon>Lithohypha</taxon>
    </lineage>
</organism>
<gene>
    <name evidence="2" type="ORF">LTR24_003288</name>
</gene>
<keyword evidence="3" id="KW-1185">Reference proteome</keyword>
<dbReference type="EMBL" id="JAVRRG010000030">
    <property type="protein sequence ID" value="KAK5095071.1"/>
    <property type="molecule type" value="Genomic_DNA"/>
</dbReference>
<evidence type="ECO:0000313" key="2">
    <source>
        <dbReference type="EMBL" id="KAK5095071.1"/>
    </source>
</evidence>
<accession>A0ABR0KHF9</accession>
<dbReference type="PANTHER" id="PTHR42095:SF1">
    <property type="entry name" value="YALI0C12166P"/>
    <property type="match status" value="1"/>
</dbReference>
<reference evidence="2 3" key="1">
    <citation type="submission" date="2023-08" db="EMBL/GenBank/DDBJ databases">
        <title>Black Yeasts Isolated from many extreme environments.</title>
        <authorList>
            <person name="Coleine C."/>
            <person name="Stajich J.E."/>
            <person name="Selbmann L."/>
        </authorList>
    </citation>
    <scope>NUCLEOTIDE SEQUENCE [LARGE SCALE GENOMIC DNA]</scope>
    <source>
        <strain evidence="2 3">CCFEE 5885</strain>
    </source>
</reference>
<feature type="compositionally biased region" description="Low complexity" evidence="1">
    <location>
        <begin position="48"/>
        <end position="58"/>
    </location>
</feature>
<dbReference type="Proteomes" id="UP001345013">
    <property type="component" value="Unassembled WGS sequence"/>
</dbReference>
<proteinExistence type="predicted"/>
<feature type="compositionally biased region" description="Polar residues" evidence="1">
    <location>
        <begin position="114"/>
        <end position="130"/>
    </location>
</feature>
<feature type="compositionally biased region" description="Polar residues" evidence="1">
    <location>
        <begin position="85"/>
        <end position="103"/>
    </location>
</feature>
<evidence type="ECO:0000313" key="3">
    <source>
        <dbReference type="Proteomes" id="UP001345013"/>
    </source>
</evidence>
<protein>
    <submittedName>
        <fullName evidence="2">Uncharacterized protein</fullName>
    </submittedName>
</protein>
<comment type="caution">
    <text evidence="2">The sequence shown here is derived from an EMBL/GenBank/DDBJ whole genome shotgun (WGS) entry which is preliminary data.</text>
</comment>
<feature type="compositionally biased region" description="Low complexity" evidence="1">
    <location>
        <begin position="73"/>
        <end position="82"/>
    </location>
</feature>
<evidence type="ECO:0000256" key="1">
    <source>
        <dbReference type="SAM" id="MobiDB-lite"/>
    </source>
</evidence>
<sequence length="192" mass="20136">MPTQRPSFFANFFSAFRARSTPGPFQAKSSTTTGAISPSAITASAQFSTASATAPSSAVPRNISPKPNTNGPSQSSQSTQAQPMKATSTSPFAATAISSSPGTTFYRRPPSPSPSHNLAKSPAHTTPTQISRGRQRRDSGSSNSSAGFIEAMGSEKWYVGGRNAAGEERFYQLGLVTANSGKRVRSLDRLSL</sequence>